<dbReference type="PANTHER" id="PTHR36435">
    <property type="entry name" value="SLR1288 PROTEIN"/>
    <property type="match status" value="1"/>
</dbReference>
<evidence type="ECO:0000259" key="3">
    <source>
        <dbReference type="Pfam" id="PF02517"/>
    </source>
</evidence>
<dbReference type="AlphaFoldDB" id="A0A4Y9FQ39"/>
<evidence type="ECO:0000256" key="1">
    <source>
        <dbReference type="ARBA" id="ARBA00009067"/>
    </source>
</evidence>
<organism evidence="4 5">
    <name type="scientific">Streptococcus acidominimus</name>
    <dbReference type="NCBI Taxonomy" id="1326"/>
    <lineage>
        <taxon>Bacteria</taxon>
        <taxon>Bacillati</taxon>
        <taxon>Bacillota</taxon>
        <taxon>Bacilli</taxon>
        <taxon>Lactobacillales</taxon>
        <taxon>Streptococcaceae</taxon>
        <taxon>Streptococcus</taxon>
    </lineage>
</organism>
<dbReference type="RefSeq" id="WP_135052551.1">
    <property type="nucleotide sequence ID" value="NZ_CAKOCW010000003.1"/>
</dbReference>
<dbReference type="GO" id="GO:0006508">
    <property type="term" value="P:proteolysis"/>
    <property type="evidence" value="ECO:0007669"/>
    <property type="project" value="UniProtKB-KW"/>
</dbReference>
<proteinExistence type="inferred from homology"/>
<feature type="transmembrane region" description="Helical" evidence="2">
    <location>
        <begin position="86"/>
        <end position="106"/>
    </location>
</feature>
<dbReference type="EMBL" id="SPQA01000008">
    <property type="protein sequence ID" value="TFU31126.1"/>
    <property type="molecule type" value="Genomic_DNA"/>
</dbReference>
<feature type="transmembrane region" description="Helical" evidence="2">
    <location>
        <begin position="62"/>
        <end position="79"/>
    </location>
</feature>
<evidence type="ECO:0000256" key="2">
    <source>
        <dbReference type="SAM" id="Phobius"/>
    </source>
</evidence>
<evidence type="ECO:0000313" key="4">
    <source>
        <dbReference type="EMBL" id="TFU31126.1"/>
    </source>
</evidence>
<evidence type="ECO:0000313" key="5">
    <source>
        <dbReference type="Proteomes" id="UP000297747"/>
    </source>
</evidence>
<keyword evidence="2" id="KW-1133">Transmembrane helix</keyword>
<reference evidence="4 5" key="1">
    <citation type="submission" date="2019-03" db="EMBL/GenBank/DDBJ databases">
        <title>Diversity of the mouse oral microbiome.</title>
        <authorList>
            <person name="Joseph S."/>
            <person name="Aduse-Opoku J."/>
            <person name="Curtis M."/>
            <person name="Wade W."/>
            <person name="Hashim A."/>
        </authorList>
    </citation>
    <scope>NUCLEOTIDE SEQUENCE [LARGE SCALE GENOMIC DNA]</scope>
    <source>
        <strain evidence="4 5">HT4</strain>
    </source>
</reference>
<comment type="similarity">
    <text evidence="1">Belongs to the UPF0177 family.</text>
</comment>
<comment type="caution">
    <text evidence="4">The sequence shown here is derived from an EMBL/GenBank/DDBJ whole genome shotgun (WGS) entry which is preliminary data.</text>
</comment>
<dbReference type="GO" id="GO:0004175">
    <property type="term" value="F:endopeptidase activity"/>
    <property type="evidence" value="ECO:0007669"/>
    <property type="project" value="UniProtKB-ARBA"/>
</dbReference>
<gene>
    <name evidence="4" type="ORF">E4U01_03330</name>
</gene>
<feature type="domain" description="CAAX prenyl protease 2/Lysostaphin resistance protein A-like" evidence="3">
    <location>
        <begin position="2"/>
        <end position="96"/>
    </location>
</feature>
<protein>
    <submittedName>
        <fullName evidence="4">CPBP family intramembrane metalloprotease</fullName>
    </submittedName>
</protein>
<dbReference type="GO" id="GO:0080120">
    <property type="term" value="P:CAAX-box protein maturation"/>
    <property type="evidence" value="ECO:0007669"/>
    <property type="project" value="UniProtKB-ARBA"/>
</dbReference>
<dbReference type="GO" id="GO:0008237">
    <property type="term" value="F:metallopeptidase activity"/>
    <property type="evidence" value="ECO:0007669"/>
    <property type="project" value="UniProtKB-KW"/>
</dbReference>
<keyword evidence="4" id="KW-0482">Metalloprotease</keyword>
<name>A0A4Y9FQ39_STRAI</name>
<dbReference type="PANTHER" id="PTHR36435:SF1">
    <property type="entry name" value="CAAX AMINO TERMINAL PROTEASE FAMILY PROTEIN"/>
    <property type="match status" value="1"/>
</dbReference>
<dbReference type="Pfam" id="PF02517">
    <property type="entry name" value="Rce1-like"/>
    <property type="match status" value="1"/>
</dbReference>
<keyword evidence="4" id="KW-0645">Protease</keyword>
<dbReference type="InterPro" id="IPR003675">
    <property type="entry name" value="Rce1/LyrA-like_dom"/>
</dbReference>
<keyword evidence="4" id="KW-0378">Hydrolase</keyword>
<keyword evidence="2" id="KW-0472">Membrane</keyword>
<feature type="transmembrane region" description="Helical" evidence="2">
    <location>
        <begin position="112"/>
        <end position="130"/>
    </location>
</feature>
<dbReference type="InterPro" id="IPR052710">
    <property type="entry name" value="CAAX_protease"/>
</dbReference>
<sequence length="145" mass="16049">MTALGAGFVEEYICRGVLLQIALKDGLGSYKNVLQAVLISSLAFGLAHLGNLQTQALDVTLFQVYYAMAMGIYFAAVVIRTRSLWWAIFIHFMIDFASILATTGVSSISKPTLIPILVWLFVMLVGFILIRPKQIQRMMEESIGS</sequence>
<accession>A0A4Y9FQ39</accession>
<keyword evidence="2" id="KW-0812">Transmembrane</keyword>
<dbReference type="Proteomes" id="UP000297747">
    <property type="component" value="Unassembled WGS sequence"/>
</dbReference>